<dbReference type="FunFam" id="3.30.70.330:FF:000782">
    <property type="entry name" value="Polyadenylate-binding protein"/>
    <property type="match status" value="1"/>
</dbReference>
<evidence type="ECO:0000256" key="9">
    <source>
        <dbReference type="PROSITE-ProRule" id="PRU00176"/>
    </source>
</evidence>
<dbReference type="InterPro" id="IPR045305">
    <property type="entry name" value="RRM2_I_PABPs"/>
</dbReference>
<dbReference type="AlphaFoldDB" id="A0AAN9QW96"/>
<feature type="region of interest" description="Disordered" evidence="11">
    <location>
        <begin position="589"/>
        <end position="613"/>
    </location>
</feature>
<evidence type="ECO:0000256" key="2">
    <source>
        <dbReference type="ARBA" id="ARBA00004496"/>
    </source>
</evidence>
<dbReference type="InterPro" id="IPR006515">
    <property type="entry name" value="PABP_1234"/>
</dbReference>
<dbReference type="CDD" id="cd12379">
    <property type="entry name" value="RRM2_I_PABPs"/>
    <property type="match status" value="1"/>
</dbReference>
<accession>A0AAN9QW96</accession>
<feature type="domain" description="RRM" evidence="12">
    <location>
        <begin position="100"/>
        <end position="177"/>
    </location>
</feature>
<dbReference type="Proteomes" id="UP001367508">
    <property type="component" value="Unassembled WGS sequence"/>
</dbReference>
<keyword evidence="7" id="KW-0539">Nucleus</keyword>
<comment type="function">
    <text evidence="8">Binds the poly(A) tail of mRNA. Appears to be an important mediator of the multiple roles of the poly(A) tail in mRNA biogenesis, stability and translation.</text>
</comment>
<evidence type="ECO:0000256" key="8">
    <source>
        <dbReference type="ARBA" id="ARBA00054110"/>
    </source>
</evidence>
<evidence type="ECO:0000256" key="5">
    <source>
        <dbReference type="ARBA" id="ARBA00022737"/>
    </source>
</evidence>
<dbReference type="PROSITE" id="PS51309">
    <property type="entry name" value="PABC"/>
    <property type="match status" value="1"/>
</dbReference>
<feature type="domain" description="PABC" evidence="13">
    <location>
        <begin position="516"/>
        <end position="593"/>
    </location>
</feature>
<evidence type="ECO:0000256" key="3">
    <source>
        <dbReference type="ARBA" id="ARBA00008557"/>
    </source>
</evidence>
<keyword evidence="4 10" id="KW-0963">Cytoplasm</keyword>
<feature type="domain" description="RRM" evidence="12">
    <location>
        <begin position="191"/>
        <end position="268"/>
    </location>
</feature>
<evidence type="ECO:0000256" key="1">
    <source>
        <dbReference type="ARBA" id="ARBA00004123"/>
    </source>
</evidence>
<dbReference type="Pfam" id="PF00658">
    <property type="entry name" value="MLLE"/>
    <property type="match status" value="1"/>
</dbReference>
<comment type="caution">
    <text evidence="14">The sequence shown here is derived from an EMBL/GenBank/DDBJ whole genome shotgun (WGS) entry which is preliminary data.</text>
</comment>
<evidence type="ECO:0000313" key="14">
    <source>
        <dbReference type="EMBL" id="KAK7345453.1"/>
    </source>
</evidence>
<feature type="domain" description="RRM" evidence="12">
    <location>
        <begin position="294"/>
        <end position="371"/>
    </location>
</feature>
<protein>
    <recommendedName>
        <fullName evidence="10">Polyadenylate-binding protein</fullName>
        <shortName evidence="10">PABP</shortName>
    </recommendedName>
</protein>
<dbReference type="InterPro" id="IPR035979">
    <property type="entry name" value="RBD_domain_sf"/>
</dbReference>
<dbReference type="GO" id="GO:0003723">
    <property type="term" value="F:RNA binding"/>
    <property type="evidence" value="ECO:0007669"/>
    <property type="project" value="UniProtKB-UniRule"/>
</dbReference>
<dbReference type="PANTHER" id="PTHR24012">
    <property type="entry name" value="RNA BINDING PROTEIN"/>
    <property type="match status" value="1"/>
</dbReference>
<proteinExistence type="inferred from homology"/>
<evidence type="ECO:0000259" key="13">
    <source>
        <dbReference type="PROSITE" id="PS51309"/>
    </source>
</evidence>
<dbReference type="SMART" id="SM00360">
    <property type="entry name" value="RRM"/>
    <property type="match status" value="4"/>
</dbReference>
<dbReference type="SMART" id="SM00517">
    <property type="entry name" value="PolyA"/>
    <property type="match status" value="1"/>
</dbReference>
<dbReference type="InterPro" id="IPR036053">
    <property type="entry name" value="PABP-dom"/>
</dbReference>
<keyword evidence="6 9" id="KW-0694">RNA-binding</keyword>
<dbReference type="SUPFAM" id="SSF63570">
    <property type="entry name" value="PABC (PABP) domain"/>
    <property type="match status" value="1"/>
</dbReference>
<dbReference type="SMART" id="SM00361">
    <property type="entry name" value="RRM_1"/>
    <property type="match status" value="3"/>
</dbReference>
<evidence type="ECO:0000256" key="10">
    <source>
        <dbReference type="RuleBase" id="RU362004"/>
    </source>
</evidence>
<organism evidence="14 15">
    <name type="scientific">Canavalia gladiata</name>
    <name type="common">Sword bean</name>
    <name type="synonym">Dolichos gladiatus</name>
    <dbReference type="NCBI Taxonomy" id="3824"/>
    <lineage>
        <taxon>Eukaryota</taxon>
        <taxon>Viridiplantae</taxon>
        <taxon>Streptophyta</taxon>
        <taxon>Embryophyta</taxon>
        <taxon>Tracheophyta</taxon>
        <taxon>Spermatophyta</taxon>
        <taxon>Magnoliopsida</taxon>
        <taxon>eudicotyledons</taxon>
        <taxon>Gunneridae</taxon>
        <taxon>Pentapetalae</taxon>
        <taxon>rosids</taxon>
        <taxon>fabids</taxon>
        <taxon>Fabales</taxon>
        <taxon>Fabaceae</taxon>
        <taxon>Papilionoideae</taxon>
        <taxon>50 kb inversion clade</taxon>
        <taxon>NPAAA clade</taxon>
        <taxon>indigoferoid/millettioid clade</taxon>
        <taxon>Phaseoleae</taxon>
        <taxon>Canavalia</taxon>
    </lineage>
</organism>
<reference evidence="14 15" key="1">
    <citation type="submission" date="2024-01" db="EMBL/GenBank/DDBJ databases">
        <title>The genomes of 5 underutilized Papilionoideae crops provide insights into root nodulation and disease resistanc.</title>
        <authorList>
            <person name="Jiang F."/>
        </authorList>
    </citation>
    <scope>NUCLEOTIDE SEQUENCE [LARGE SCALE GENOMIC DNA]</scope>
    <source>
        <strain evidence="14">LVBAO_FW01</strain>
        <tissue evidence="14">Leaves</tissue>
    </source>
</reference>
<comment type="similarity">
    <text evidence="3 10">Belongs to the polyadenylate-binding protein type-1 family.</text>
</comment>
<sequence length="613" mass="68574">MAVSATVAAATVALYVGDLHPEISDGQLYEAFADFKSLTSVRICRDSATGKSLCYGYVNFLSHQDAVRAIEIKNNSYLNGKVIRVMWSRRDPDARKSGKANVFVKNLDESIDNAGLHDLFQPYGSILSSKVVISEDGKSKGYGFVQFESEESANAAIEKLNGFTVRDKQIYVGEFVKKSDRVLPGPEAKYTNLYIKNLDLDITEALLQEKFSSFGKIISLAIAKDDNGQSKGYAFVNYENPDDAKQAMEAMNGLQLGSKNLYVARAQKKAEREQILHHQFEEKRREQMLKYKGLNIYVKNIDDSVSDKELRDQFTSCGTITSAKVMRDDKGISKGFGFVCFSTPEEANKAVSTFHGCMFHRKPLYVAIAQRKEDRQTQLRLQYAQQLAGFQHYFYASVVPHMHQSGMLYQPLGLRSGWKDNGFAPLTSSFQQSQIPIFPNNTRQPRPNRMNGNISSLGKAQSGVYIPQLQQYSQSAVFSKESSTQQQTGLAKYVPSERQHEMEKGSGILSAGESHELQMLHRMLATAIPEQRKQIISEHLYPLVQKQKPSLAAKVTGMLLEMDHRELLLVLESPETLSAKVEEAAQELTNSKTKVSGQDVHHPNFLSSEVAVN</sequence>
<evidence type="ECO:0000256" key="7">
    <source>
        <dbReference type="ARBA" id="ARBA00023242"/>
    </source>
</evidence>
<dbReference type="CDD" id="cd12381">
    <property type="entry name" value="RRM4_I_PABPs"/>
    <property type="match status" value="1"/>
</dbReference>
<dbReference type="SUPFAM" id="SSF54928">
    <property type="entry name" value="RNA-binding domain, RBD"/>
    <property type="match status" value="2"/>
</dbReference>
<dbReference type="FunFam" id="3.30.70.330:FF:000500">
    <property type="entry name" value="Polyadenylate-binding protein"/>
    <property type="match status" value="1"/>
</dbReference>
<dbReference type="EMBL" id="JAYMYQ010000003">
    <property type="protein sequence ID" value="KAK7345453.1"/>
    <property type="molecule type" value="Genomic_DNA"/>
</dbReference>
<evidence type="ECO:0000256" key="6">
    <source>
        <dbReference type="ARBA" id="ARBA00022884"/>
    </source>
</evidence>
<dbReference type="GO" id="GO:0005737">
    <property type="term" value="C:cytoplasm"/>
    <property type="evidence" value="ECO:0007669"/>
    <property type="project" value="UniProtKB-SubCell"/>
</dbReference>
<dbReference type="InterPro" id="IPR000504">
    <property type="entry name" value="RRM_dom"/>
</dbReference>
<evidence type="ECO:0000256" key="4">
    <source>
        <dbReference type="ARBA" id="ARBA00022490"/>
    </source>
</evidence>
<name>A0AAN9QW96_CANGL</name>
<evidence type="ECO:0000256" key="11">
    <source>
        <dbReference type="SAM" id="MobiDB-lite"/>
    </source>
</evidence>
<evidence type="ECO:0000313" key="15">
    <source>
        <dbReference type="Proteomes" id="UP001367508"/>
    </source>
</evidence>
<dbReference type="InterPro" id="IPR012677">
    <property type="entry name" value="Nucleotide-bd_a/b_plait_sf"/>
</dbReference>
<dbReference type="FunFam" id="3.30.70.330:FF:000003">
    <property type="entry name" value="Polyadenylate-binding protein"/>
    <property type="match status" value="1"/>
</dbReference>
<dbReference type="Gene3D" id="1.10.1900.10">
    <property type="entry name" value="c-terminal domain of poly(a) binding protein"/>
    <property type="match status" value="1"/>
</dbReference>
<dbReference type="GO" id="GO:0005634">
    <property type="term" value="C:nucleus"/>
    <property type="evidence" value="ECO:0007669"/>
    <property type="project" value="UniProtKB-SubCell"/>
</dbReference>
<dbReference type="InterPro" id="IPR003954">
    <property type="entry name" value="RRM_euk-type"/>
</dbReference>
<keyword evidence="15" id="KW-1185">Reference proteome</keyword>
<dbReference type="Pfam" id="PF00076">
    <property type="entry name" value="RRM_1"/>
    <property type="match status" value="4"/>
</dbReference>
<evidence type="ECO:0000259" key="12">
    <source>
        <dbReference type="PROSITE" id="PS50102"/>
    </source>
</evidence>
<gene>
    <name evidence="14" type="ORF">VNO77_16057</name>
</gene>
<dbReference type="PROSITE" id="PS50102">
    <property type="entry name" value="RRM"/>
    <property type="match status" value="4"/>
</dbReference>
<comment type="subcellular location">
    <subcellularLocation>
        <location evidence="2 10">Cytoplasm</location>
    </subcellularLocation>
    <subcellularLocation>
        <location evidence="1">Nucleus</location>
    </subcellularLocation>
</comment>
<dbReference type="NCBIfam" id="TIGR01628">
    <property type="entry name" value="PABP-1234"/>
    <property type="match status" value="1"/>
</dbReference>
<feature type="domain" description="RRM" evidence="12">
    <location>
        <begin position="12"/>
        <end position="90"/>
    </location>
</feature>
<keyword evidence="5" id="KW-0677">Repeat</keyword>
<dbReference type="FunFam" id="3.30.70.330:FF:000499">
    <property type="entry name" value="Polyadenylate-binding protein"/>
    <property type="match status" value="1"/>
</dbReference>
<dbReference type="Gene3D" id="3.30.70.330">
    <property type="match status" value="4"/>
</dbReference>
<dbReference type="InterPro" id="IPR002004">
    <property type="entry name" value="PABP_HYD_C"/>
</dbReference>